<proteinExistence type="predicted"/>
<keyword evidence="1" id="KW-0472">Membrane</keyword>
<keyword evidence="1" id="KW-0812">Transmembrane</keyword>
<dbReference type="InterPro" id="IPR008620">
    <property type="entry name" value="FixH"/>
</dbReference>
<sequence>MSKEKNMQATNPNFPQQAAPWYKHRWPWFLMIGPVAVMIATGVSAWLGAQQPDAMVVADYYKQGKAINQDLRRDRVATALALSFEARHDAQAGRLNGRLASGGQPVVAPFHIRLAHPTLPERDLVLEALPDAQGRFAAALPTLEATHWQVVVEGAARDWRLARSWSPAKQALLMIEADASPDAR</sequence>
<accession>A0A1S2NAS6</accession>
<dbReference type="Proteomes" id="UP000180246">
    <property type="component" value="Unassembled WGS sequence"/>
</dbReference>
<evidence type="ECO:0000313" key="2">
    <source>
        <dbReference type="EMBL" id="OIJ41943.1"/>
    </source>
</evidence>
<dbReference type="Pfam" id="PF05751">
    <property type="entry name" value="FixH"/>
    <property type="match status" value="1"/>
</dbReference>
<reference evidence="2 3" key="1">
    <citation type="submission" date="2014-10" db="EMBL/GenBank/DDBJ databases">
        <authorList>
            <person name="Seo M.-J."/>
            <person name="Seok Y.J."/>
            <person name="Cha I.-T."/>
        </authorList>
    </citation>
    <scope>NUCLEOTIDE SEQUENCE [LARGE SCALE GENOMIC DNA]</scope>
    <source>
        <strain evidence="2 3">NEU</strain>
    </source>
</reference>
<organism evidence="2 3">
    <name type="scientific">Massilia timonae</name>
    <dbReference type="NCBI Taxonomy" id="47229"/>
    <lineage>
        <taxon>Bacteria</taxon>
        <taxon>Pseudomonadati</taxon>
        <taxon>Pseudomonadota</taxon>
        <taxon>Betaproteobacteria</taxon>
        <taxon>Burkholderiales</taxon>
        <taxon>Oxalobacteraceae</taxon>
        <taxon>Telluria group</taxon>
        <taxon>Massilia</taxon>
    </lineage>
</organism>
<keyword evidence="1" id="KW-1133">Transmembrane helix</keyword>
<evidence type="ECO:0000313" key="3">
    <source>
        <dbReference type="Proteomes" id="UP000180246"/>
    </source>
</evidence>
<protein>
    <submittedName>
        <fullName evidence="2">FixH family protein</fullName>
    </submittedName>
</protein>
<feature type="transmembrane region" description="Helical" evidence="1">
    <location>
        <begin position="26"/>
        <end position="47"/>
    </location>
</feature>
<name>A0A1S2NAS6_9BURK</name>
<gene>
    <name evidence="2" type="ORF">LO55_3400</name>
</gene>
<dbReference type="AlphaFoldDB" id="A0A1S2NAS6"/>
<comment type="caution">
    <text evidence="2">The sequence shown here is derived from an EMBL/GenBank/DDBJ whole genome shotgun (WGS) entry which is preliminary data.</text>
</comment>
<evidence type="ECO:0000256" key="1">
    <source>
        <dbReference type="SAM" id="Phobius"/>
    </source>
</evidence>
<dbReference type="EMBL" id="JRYB01000001">
    <property type="protein sequence ID" value="OIJ41943.1"/>
    <property type="molecule type" value="Genomic_DNA"/>
</dbReference>